<evidence type="ECO:0000256" key="1">
    <source>
        <dbReference type="SAM" id="Phobius"/>
    </source>
</evidence>
<dbReference type="PANTHER" id="PTHR35685:SF2">
    <property type="entry name" value="825-OAK-RELATED"/>
    <property type="match status" value="1"/>
</dbReference>
<gene>
    <name evidence="3" type="ORF">FF38_01454</name>
</gene>
<name>A0A0L0BVP2_LUCCU</name>
<evidence type="ECO:0000313" key="4">
    <source>
        <dbReference type="Proteomes" id="UP000037069"/>
    </source>
</evidence>
<dbReference type="Pfam" id="PF22861">
    <property type="entry name" value="GEO12453p1-like"/>
    <property type="match status" value="3"/>
</dbReference>
<proteinExistence type="predicted"/>
<keyword evidence="2" id="KW-0732">Signal</keyword>
<accession>A0A0L0BVP2</accession>
<dbReference type="Proteomes" id="UP000037069">
    <property type="component" value="Unassembled WGS sequence"/>
</dbReference>
<protein>
    <recommendedName>
        <fullName evidence="5">Cuticle protein 16.5</fullName>
    </recommendedName>
</protein>
<evidence type="ECO:0000256" key="2">
    <source>
        <dbReference type="SAM" id="SignalP"/>
    </source>
</evidence>
<dbReference type="InterPro" id="IPR054721">
    <property type="entry name" value="GEO12453p1-like"/>
</dbReference>
<evidence type="ECO:0008006" key="5">
    <source>
        <dbReference type="Google" id="ProtNLM"/>
    </source>
</evidence>
<organism evidence="3 4">
    <name type="scientific">Lucilia cuprina</name>
    <name type="common">Green bottle fly</name>
    <name type="synonym">Australian sheep blowfly</name>
    <dbReference type="NCBI Taxonomy" id="7375"/>
    <lineage>
        <taxon>Eukaryota</taxon>
        <taxon>Metazoa</taxon>
        <taxon>Ecdysozoa</taxon>
        <taxon>Arthropoda</taxon>
        <taxon>Hexapoda</taxon>
        <taxon>Insecta</taxon>
        <taxon>Pterygota</taxon>
        <taxon>Neoptera</taxon>
        <taxon>Endopterygota</taxon>
        <taxon>Diptera</taxon>
        <taxon>Brachycera</taxon>
        <taxon>Muscomorpha</taxon>
        <taxon>Oestroidea</taxon>
        <taxon>Calliphoridae</taxon>
        <taxon>Luciliinae</taxon>
        <taxon>Lucilia</taxon>
    </lineage>
</organism>
<dbReference type="PANTHER" id="PTHR35685">
    <property type="entry name" value="825-OAK-RELATED-RELATED"/>
    <property type="match status" value="1"/>
</dbReference>
<keyword evidence="1" id="KW-0472">Membrane</keyword>
<comment type="caution">
    <text evidence="3">The sequence shown here is derived from an EMBL/GenBank/DDBJ whole genome shotgun (WGS) entry which is preliminary data.</text>
</comment>
<keyword evidence="1" id="KW-1133">Transmembrane helix</keyword>
<keyword evidence="1" id="KW-0812">Transmembrane</keyword>
<dbReference type="OMA" id="MCKLVIF"/>
<dbReference type="AlphaFoldDB" id="A0A0L0BVP2"/>
<feature type="transmembrane region" description="Helical" evidence="1">
    <location>
        <begin position="170"/>
        <end position="194"/>
    </location>
</feature>
<reference evidence="3 4" key="1">
    <citation type="journal article" date="2015" name="Nat. Commun.">
        <title>Lucilia cuprina genome unlocks parasitic fly biology to underpin future interventions.</title>
        <authorList>
            <person name="Anstead C.A."/>
            <person name="Korhonen P.K."/>
            <person name="Young N.D."/>
            <person name="Hall R.S."/>
            <person name="Jex A.R."/>
            <person name="Murali S.C."/>
            <person name="Hughes D.S."/>
            <person name="Lee S.F."/>
            <person name="Perry T."/>
            <person name="Stroehlein A.J."/>
            <person name="Ansell B.R."/>
            <person name="Breugelmans B."/>
            <person name="Hofmann A."/>
            <person name="Qu J."/>
            <person name="Dugan S."/>
            <person name="Lee S.L."/>
            <person name="Chao H."/>
            <person name="Dinh H."/>
            <person name="Han Y."/>
            <person name="Doddapaneni H.V."/>
            <person name="Worley K.C."/>
            <person name="Muzny D.M."/>
            <person name="Ioannidis P."/>
            <person name="Waterhouse R.M."/>
            <person name="Zdobnov E.M."/>
            <person name="James P.J."/>
            <person name="Bagnall N.H."/>
            <person name="Kotze A.C."/>
            <person name="Gibbs R.A."/>
            <person name="Richards S."/>
            <person name="Batterham P."/>
            <person name="Gasser R.B."/>
        </authorList>
    </citation>
    <scope>NUCLEOTIDE SEQUENCE [LARGE SCALE GENOMIC DNA]</scope>
    <source>
        <strain evidence="3 4">LS</strain>
        <tissue evidence="3">Full body</tissue>
    </source>
</reference>
<evidence type="ECO:0000313" key="3">
    <source>
        <dbReference type="EMBL" id="KNC24058.1"/>
    </source>
</evidence>
<sequence>MFKFFALCLFAVVALAAAKPGIVAPLAYSAPVVAAAPYTAAYTAPYAAAYTAPYAAAYSAYSAYPYVASPYTAAYSAYPYAASYLALCLFAVIALAAAKPGIVAPLAYSAPVVAATTPYAAAYTTPYAAAYTAYSAFPYAASPYVAAPYTAAYSTYPYAASYLLRKIKGLFALCLFAIIALAAAKPGIVAPLAYSAPVVAAAPYTAAYTAPYAAAYTTPYAAAYSAYSAYPYVASPYAAAYSAYPYAASYVLRKSKIDLFSTVI</sequence>
<feature type="signal peptide" evidence="2">
    <location>
        <begin position="1"/>
        <end position="18"/>
    </location>
</feature>
<feature type="transmembrane region" description="Helical" evidence="1">
    <location>
        <begin position="77"/>
        <end position="98"/>
    </location>
</feature>
<keyword evidence="4" id="KW-1185">Reference proteome</keyword>
<feature type="chain" id="PRO_5005535151" description="Cuticle protein 16.5" evidence="2">
    <location>
        <begin position="19"/>
        <end position="264"/>
    </location>
</feature>
<dbReference type="EMBL" id="JRES01001267">
    <property type="protein sequence ID" value="KNC24058.1"/>
    <property type="molecule type" value="Genomic_DNA"/>
</dbReference>